<keyword evidence="2" id="KW-1133">Transmembrane helix</keyword>
<keyword evidence="2" id="KW-0812">Transmembrane</keyword>
<proteinExistence type="predicted"/>
<feature type="coiled-coil region" evidence="1">
    <location>
        <begin position="163"/>
        <end position="227"/>
    </location>
</feature>
<name>A0ABS1CVE2_9PROT</name>
<keyword evidence="4" id="KW-1185">Reference proteome</keyword>
<evidence type="ECO:0000256" key="1">
    <source>
        <dbReference type="SAM" id="Coils"/>
    </source>
</evidence>
<accession>A0ABS1CVE2</accession>
<keyword evidence="1" id="KW-0175">Coiled coil</keyword>
<feature type="transmembrane region" description="Helical" evidence="2">
    <location>
        <begin position="333"/>
        <end position="353"/>
    </location>
</feature>
<keyword evidence="2" id="KW-0472">Membrane</keyword>
<evidence type="ECO:0000313" key="3">
    <source>
        <dbReference type="EMBL" id="MBK1658206.1"/>
    </source>
</evidence>
<dbReference type="EMBL" id="NRSG01000042">
    <property type="protein sequence ID" value="MBK1658206.1"/>
    <property type="molecule type" value="Genomic_DNA"/>
</dbReference>
<gene>
    <name evidence="3" type="ORF">CKO45_08175</name>
</gene>
<comment type="caution">
    <text evidence="3">The sequence shown here is derived from an EMBL/GenBank/DDBJ whole genome shotgun (WGS) entry which is preliminary data.</text>
</comment>
<dbReference type="PANTHER" id="PTHR32309:SF13">
    <property type="entry name" value="FERRIC ENTEROBACTIN TRANSPORT PROTEIN FEPE"/>
    <property type="match status" value="1"/>
</dbReference>
<protein>
    <submittedName>
        <fullName evidence="3">Capsule biosynthesis protein</fullName>
    </submittedName>
</protein>
<sequence length="359" mass="40077">MRRNAYLLTVLLPTLLAALYLHGVAAPQYESEARFIVRGRSGGGGGGALEQMAQSAGFKPASEDAMGVRDYLRSHDAVAALRERMSLVEIFRRPEADPLARLWWPQPSAERLLDYFRRMAGAEYDTTSGITTLRVRSFRPEDSRQLAEQLLGLSEQLVNQLNQRLQEDSLRVARDEVARAEQRLAAAQLAIAGFRERERAVDPTRSAALALENIGRLEGALAQARAELAEALRFAREDNPRLVPLRNRVAALDAQVAEERRRLGSREARVSQQVGEYERLEVERELARSQLASATASLERARGDATRQQIFLLRVVEPNLAEYARYPKATLTVLYLFVGLSVGYGLAWLLIAGMREHAS</sequence>
<dbReference type="InterPro" id="IPR050445">
    <property type="entry name" value="Bact_polysacc_biosynth/exp"/>
</dbReference>
<evidence type="ECO:0000256" key="2">
    <source>
        <dbReference type="SAM" id="Phobius"/>
    </source>
</evidence>
<evidence type="ECO:0000313" key="4">
    <source>
        <dbReference type="Proteomes" id="UP000697995"/>
    </source>
</evidence>
<dbReference type="Proteomes" id="UP000697995">
    <property type="component" value="Unassembled WGS sequence"/>
</dbReference>
<organism evidence="3 4">
    <name type="scientific">Paracraurococcus ruber</name>
    <dbReference type="NCBI Taxonomy" id="77675"/>
    <lineage>
        <taxon>Bacteria</taxon>
        <taxon>Pseudomonadati</taxon>
        <taxon>Pseudomonadota</taxon>
        <taxon>Alphaproteobacteria</taxon>
        <taxon>Acetobacterales</taxon>
        <taxon>Roseomonadaceae</taxon>
        <taxon>Paracraurococcus</taxon>
    </lineage>
</organism>
<dbReference type="PANTHER" id="PTHR32309">
    <property type="entry name" value="TYROSINE-PROTEIN KINASE"/>
    <property type="match status" value="1"/>
</dbReference>
<reference evidence="3 4" key="1">
    <citation type="journal article" date="2020" name="Microorganisms">
        <title>Osmotic Adaptation and Compatible Solute Biosynthesis of Phototrophic Bacteria as Revealed from Genome Analyses.</title>
        <authorList>
            <person name="Imhoff J.F."/>
            <person name="Rahn T."/>
            <person name="Kunzel S."/>
            <person name="Keller A."/>
            <person name="Neulinger S.C."/>
        </authorList>
    </citation>
    <scope>NUCLEOTIDE SEQUENCE [LARGE SCALE GENOMIC DNA]</scope>
    <source>
        <strain evidence="3 4">DSM 15382</strain>
    </source>
</reference>